<comment type="caution">
    <text evidence="6">The sequence shown here is derived from an EMBL/GenBank/DDBJ whole genome shotgun (WGS) entry which is preliminary data.</text>
</comment>
<evidence type="ECO:0000313" key="6">
    <source>
        <dbReference type="EMBL" id="MFO3666453.1"/>
    </source>
</evidence>
<evidence type="ECO:0000256" key="3">
    <source>
        <dbReference type="ARBA" id="ARBA00022741"/>
    </source>
</evidence>
<dbReference type="Gene3D" id="3.40.50.300">
    <property type="entry name" value="P-loop containing nucleotide triphosphate hydrolases"/>
    <property type="match status" value="1"/>
</dbReference>
<keyword evidence="4 6" id="KW-0067">ATP-binding</keyword>
<dbReference type="InterPro" id="IPR027417">
    <property type="entry name" value="P-loop_NTPase"/>
</dbReference>
<keyword evidence="3" id="KW-0547">Nucleotide-binding</keyword>
<dbReference type="InterPro" id="IPR003593">
    <property type="entry name" value="AAA+_ATPase"/>
</dbReference>
<keyword evidence="2" id="KW-0813">Transport</keyword>
<evidence type="ECO:0000313" key="7">
    <source>
        <dbReference type="Proteomes" id="UP001637994"/>
    </source>
</evidence>
<dbReference type="PROSITE" id="PS00211">
    <property type="entry name" value="ABC_TRANSPORTER_1"/>
    <property type="match status" value="1"/>
</dbReference>
<evidence type="ECO:0000259" key="5">
    <source>
        <dbReference type="PROSITE" id="PS50893"/>
    </source>
</evidence>
<evidence type="ECO:0000256" key="2">
    <source>
        <dbReference type="ARBA" id="ARBA00022448"/>
    </source>
</evidence>
<dbReference type="EMBL" id="JBGMEF010000007">
    <property type="protein sequence ID" value="MFO3666453.1"/>
    <property type="molecule type" value="Genomic_DNA"/>
</dbReference>
<dbReference type="InterPro" id="IPR003439">
    <property type="entry name" value="ABC_transporter-like_ATP-bd"/>
</dbReference>
<dbReference type="PROSITE" id="PS50893">
    <property type="entry name" value="ABC_TRANSPORTER_2"/>
    <property type="match status" value="1"/>
</dbReference>
<dbReference type="PANTHER" id="PTHR43776">
    <property type="entry name" value="TRANSPORT ATP-BINDING PROTEIN"/>
    <property type="match status" value="1"/>
</dbReference>
<dbReference type="Pfam" id="PF00005">
    <property type="entry name" value="ABC_tran"/>
    <property type="match status" value="1"/>
</dbReference>
<reference evidence="6 7" key="1">
    <citation type="journal article" date="2025" name="Anaerobe">
        <title>Description of Anaerococcus kampingiae sp. nov., Anaerococcus groningensis sp. nov., Anaerococcus martiniensis sp. nov., and Anaerococcus cruorum sp. nov., isolated from human clinical specimens.</title>
        <authorList>
            <person name="Boiten K.E."/>
            <person name="Meijer J."/>
            <person name="van Wezel E.M."/>
            <person name="Veloo A.C.M."/>
        </authorList>
    </citation>
    <scope>NUCLEOTIDE SEQUENCE [LARGE SCALE GENOMIC DNA]</scope>
    <source>
        <strain evidence="6 7">ENR0874</strain>
    </source>
</reference>
<dbReference type="InterPro" id="IPR050319">
    <property type="entry name" value="ABC_transp_ATP-bind"/>
</dbReference>
<dbReference type="Proteomes" id="UP001637994">
    <property type="component" value="Unassembled WGS sequence"/>
</dbReference>
<dbReference type="InterPro" id="IPR017871">
    <property type="entry name" value="ABC_transporter-like_CS"/>
</dbReference>
<gene>
    <name evidence="6" type="ORF">ACCQ42_01510</name>
</gene>
<protein>
    <submittedName>
        <fullName evidence="6">ABC transporter ATP-binding protein</fullName>
    </submittedName>
</protein>
<dbReference type="SUPFAM" id="SSF52540">
    <property type="entry name" value="P-loop containing nucleoside triphosphate hydrolases"/>
    <property type="match status" value="1"/>
</dbReference>
<dbReference type="SMART" id="SM00382">
    <property type="entry name" value="AAA"/>
    <property type="match status" value="1"/>
</dbReference>
<feature type="domain" description="ABC transporter" evidence="5">
    <location>
        <begin position="2"/>
        <end position="208"/>
    </location>
</feature>
<keyword evidence="7" id="KW-1185">Reference proteome</keyword>
<dbReference type="RefSeq" id="WP_410035133.1">
    <property type="nucleotide sequence ID" value="NZ_JBGMEF010000007.1"/>
</dbReference>
<organism evidence="6 7">
    <name type="scientific">Anaerococcus kampingae</name>
    <dbReference type="NCBI Taxonomy" id="3115614"/>
    <lineage>
        <taxon>Bacteria</taxon>
        <taxon>Bacillati</taxon>
        <taxon>Bacillota</taxon>
        <taxon>Tissierellia</taxon>
        <taxon>Tissierellales</taxon>
        <taxon>Peptoniphilaceae</taxon>
        <taxon>Anaerococcus</taxon>
    </lineage>
</organism>
<name>A0ABW9MAW5_9FIRM</name>
<dbReference type="GO" id="GO:0005524">
    <property type="term" value="F:ATP binding"/>
    <property type="evidence" value="ECO:0007669"/>
    <property type="project" value="UniProtKB-KW"/>
</dbReference>
<dbReference type="PANTHER" id="PTHR43776:SF7">
    <property type="entry name" value="D,D-DIPEPTIDE TRANSPORT ATP-BINDING PROTEIN DDPF-RELATED"/>
    <property type="match status" value="1"/>
</dbReference>
<sequence length="208" mass="23220">MIEVKNLSFSYDGKRDIIKNCSLTLERGEVLGLVAPSGYGKSTLGKLIAGYIKAPRGTVLVDGKDIRDLKGFLPVQMVHQNPEKNVNITWKVGKILNEGWQVTGEIKEAFGIREQFLDKFPVELSGGELQRICLARVMGDPCKYLIADEVTSMLDTINQAEICKILLDFAKNKKVGILFISHNKALIDLIADRIIDLRDINKESCDKK</sequence>
<evidence type="ECO:0000256" key="1">
    <source>
        <dbReference type="ARBA" id="ARBA00005417"/>
    </source>
</evidence>
<proteinExistence type="inferred from homology"/>
<comment type="similarity">
    <text evidence="1">Belongs to the ABC transporter superfamily.</text>
</comment>
<evidence type="ECO:0000256" key="4">
    <source>
        <dbReference type="ARBA" id="ARBA00022840"/>
    </source>
</evidence>
<accession>A0ABW9MAW5</accession>